<name>A0A497JFA5_9ARCH</name>
<dbReference type="AlphaFoldDB" id="A0A497JFA5"/>
<dbReference type="InterPro" id="IPR005835">
    <property type="entry name" value="NTP_transferase_dom"/>
</dbReference>
<sequence>MNFNAGNARNRTRVTISIRRDLLERVDNLIDGLTIRSRSQAIEFLLSKFLGEKISAALVLAGGKPKDIKLGRTTKFLAKLGSKTLLEKVLEHLHGFGINNFLVYADYKSDELIEHFEQLSLNYSVRFITGKKAIGTVQPLIKARRFLKSTFMLAYGDTICRFNFDDMYRFHRSNNSVATLALTSVDKPKRYGVAIVEGAKIKGFVEKPKADIGSYLVNAGYFIFEPEFFTYIRKTDKSLEKHVLPRLAAQGKLFAYPFQGLYLNVNTKADLERAKVLL</sequence>
<dbReference type="CDD" id="cd04181">
    <property type="entry name" value="NTP_transferase"/>
    <property type="match status" value="1"/>
</dbReference>
<dbReference type="CDD" id="cd22231">
    <property type="entry name" value="RHH_NikR_HicB-like"/>
    <property type="match status" value="1"/>
</dbReference>
<dbReference type="Proteomes" id="UP000277633">
    <property type="component" value="Unassembled WGS sequence"/>
</dbReference>
<dbReference type="Gene3D" id="3.90.550.10">
    <property type="entry name" value="Spore Coat Polysaccharide Biosynthesis Protein SpsA, Chain A"/>
    <property type="match status" value="1"/>
</dbReference>
<evidence type="ECO:0000259" key="1">
    <source>
        <dbReference type="Pfam" id="PF00483"/>
    </source>
</evidence>
<dbReference type="InterPro" id="IPR013321">
    <property type="entry name" value="Arc_rbn_hlx_hlx"/>
</dbReference>
<dbReference type="Gene3D" id="1.10.1220.10">
    <property type="entry name" value="Met repressor-like"/>
    <property type="match status" value="1"/>
</dbReference>
<organism evidence="3 4">
    <name type="scientific">Candidatus Iainarchaeum sp</name>
    <dbReference type="NCBI Taxonomy" id="3101447"/>
    <lineage>
        <taxon>Archaea</taxon>
        <taxon>Candidatus Iainarchaeota</taxon>
        <taxon>Candidatus Iainarchaeia</taxon>
        <taxon>Candidatus Iainarchaeales</taxon>
        <taxon>Candidatus Iainarchaeaceae</taxon>
        <taxon>Candidatus Iainarchaeum</taxon>
    </lineage>
</organism>
<dbReference type="InterPro" id="IPR002145">
    <property type="entry name" value="CopG"/>
</dbReference>
<proteinExistence type="predicted"/>
<dbReference type="Pfam" id="PF01402">
    <property type="entry name" value="RHH_1"/>
    <property type="match status" value="1"/>
</dbReference>
<reference evidence="3 4" key="1">
    <citation type="submission" date="2018-06" db="EMBL/GenBank/DDBJ databases">
        <title>Extensive metabolic versatility and redundancy in microbially diverse, dynamic hydrothermal sediments.</title>
        <authorList>
            <person name="Dombrowski N."/>
            <person name="Teske A."/>
            <person name="Baker B.J."/>
        </authorList>
    </citation>
    <scope>NUCLEOTIDE SEQUENCE [LARGE SCALE GENOMIC DNA]</scope>
    <source>
        <strain evidence="3">B9_G13</strain>
    </source>
</reference>
<feature type="domain" description="Nucleotidyl transferase" evidence="1">
    <location>
        <begin position="57"/>
        <end position="245"/>
    </location>
</feature>
<dbReference type="PANTHER" id="PTHR22572">
    <property type="entry name" value="SUGAR-1-PHOSPHATE GUANYL TRANSFERASE"/>
    <property type="match status" value="1"/>
</dbReference>
<dbReference type="Pfam" id="PF00483">
    <property type="entry name" value="NTP_transferase"/>
    <property type="match status" value="1"/>
</dbReference>
<dbReference type="SUPFAM" id="SSF53448">
    <property type="entry name" value="Nucleotide-diphospho-sugar transferases"/>
    <property type="match status" value="1"/>
</dbReference>
<dbReference type="InterPro" id="IPR050486">
    <property type="entry name" value="Mannose-1P_guanyltransferase"/>
</dbReference>
<evidence type="ECO:0008006" key="5">
    <source>
        <dbReference type="Google" id="ProtNLM"/>
    </source>
</evidence>
<feature type="domain" description="Ribbon-helix-helix protein CopG" evidence="2">
    <location>
        <begin position="13"/>
        <end position="51"/>
    </location>
</feature>
<evidence type="ECO:0000313" key="4">
    <source>
        <dbReference type="Proteomes" id="UP000277633"/>
    </source>
</evidence>
<comment type="caution">
    <text evidence="3">The sequence shown here is derived from an EMBL/GenBank/DDBJ whole genome shotgun (WGS) entry which is preliminary data.</text>
</comment>
<dbReference type="InterPro" id="IPR029044">
    <property type="entry name" value="Nucleotide-diphossugar_trans"/>
</dbReference>
<evidence type="ECO:0000259" key="2">
    <source>
        <dbReference type="Pfam" id="PF01402"/>
    </source>
</evidence>
<dbReference type="EMBL" id="QMWO01000099">
    <property type="protein sequence ID" value="RLG69083.1"/>
    <property type="molecule type" value="Genomic_DNA"/>
</dbReference>
<dbReference type="GO" id="GO:0006355">
    <property type="term" value="P:regulation of DNA-templated transcription"/>
    <property type="evidence" value="ECO:0007669"/>
    <property type="project" value="InterPro"/>
</dbReference>
<protein>
    <recommendedName>
        <fullName evidence="5">Nucleotidyl transferase domain-containing protein</fullName>
    </recommendedName>
</protein>
<accession>A0A497JFA5</accession>
<evidence type="ECO:0000313" key="3">
    <source>
        <dbReference type="EMBL" id="RLG69083.1"/>
    </source>
</evidence>
<gene>
    <name evidence="3" type="ORF">DRO07_02730</name>
</gene>